<keyword evidence="4" id="KW-0813">Transport</keyword>
<dbReference type="Pfam" id="PF04145">
    <property type="entry name" value="Ctr"/>
    <property type="match status" value="1"/>
</dbReference>
<dbReference type="PANTHER" id="PTHR12483:SF79">
    <property type="entry name" value="COPPER TRANSPORT PROTEIN"/>
    <property type="match status" value="1"/>
</dbReference>
<dbReference type="OrthoDB" id="161814at2759"/>
<evidence type="ECO:0000313" key="5">
    <source>
        <dbReference type="EMBL" id="KPA36589.1"/>
    </source>
</evidence>
<comment type="subcellular location">
    <subcellularLocation>
        <location evidence="4">Membrane</location>
        <topology evidence="4">Multi-pass membrane protein</topology>
    </subcellularLocation>
</comment>
<evidence type="ECO:0000256" key="4">
    <source>
        <dbReference type="RuleBase" id="RU367022"/>
    </source>
</evidence>
<keyword evidence="4" id="KW-0186">Copper</keyword>
<gene>
    <name evidence="5" type="ORF">FLAG1_10633</name>
</gene>
<organism evidence="5 6">
    <name type="scientific">Fusarium langsethiae</name>
    <dbReference type="NCBI Taxonomy" id="179993"/>
    <lineage>
        <taxon>Eukaryota</taxon>
        <taxon>Fungi</taxon>
        <taxon>Dikarya</taxon>
        <taxon>Ascomycota</taxon>
        <taxon>Pezizomycotina</taxon>
        <taxon>Sordariomycetes</taxon>
        <taxon>Hypocreomycetidae</taxon>
        <taxon>Hypocreales</taxon>
        <taxon>Nectriaceae</taxon>
        <taxon>Fusarium</taxon>
    </lineage>
</organism>
<keyword evidence="4" id="KW-0406">Ion transport</keyword>
<keyword evidence="2 4" id="KW-1133">Transmembrane helix</keyword>
<sequence length="177" mass="19504">MMDHGSEDMAECQMSMLWNWNTVNSCFIASSWQVKDNGMMAASCIGVGLLVVILEVLRLMVKKYDILIAQSMRRHAIVLSKSHSLASEKYSSLLTNIVLQASPLQQIVRAVLYAVTFGVGYFVMLLAMSFNGYIIISIIIGAGLGKFVTDWPTLTIGEHAETKGTTVENQDTTLCCQ</sequence>
<feature type="transmembrane region" description="Helical" evidence="4">
    <location>
        <begin position="111"/>
        <end position="144"/>
    </location>
</feature>
<keyword evidence="4" id="KW-0187">Copper transport</keyword>
<evidence type="ECO:0000313" key="6">
    <source>
        <dbReference type="Proteomes" id="UP000037904"/>
    </source>
</evidence>
<proteinExistence type="inferred from homology"/>
<dbReference type="AlphaFoldDB" id="A0A0M9ENE1"/>
<dbReference type="EMBL" id="JXCE01000595">
    <property type="protein sequence ID" value="KPA36589.1"/>
    <property type="molecule type" value="Genomic_DNA"/>
</dbReference>
<comment type="caution">
    <text evidence="5">The sequence shown here is derived from an EMBL/GenBank/DDBJ whole genome shotgun (WGS) entry which is preliminary data.</text>
</comment>
<dbReference type="Proteomes" id="UP000037904">
    <property type="component" value="Unassembled WGS sequence"/>
</dbReference>
<evidence type="ECO:0000256" key="3">
    <source>
        <dbReference type="ARBA" id="ARBA00023136"/>
    </source>
</evidence>
<keyword evidence="3 4" id="KW-0472">Membrane</keyword>
<reference evidence="5 6" key="1">
    <citation type="submission" date="2015-04" db="EMBL/GenBank/DDBJ databases">
        <title>The draft genome sequence of Fusarium langsethiae, a T-2/HT-2 mycotoxin producer.</title>
        <authorList>
            <person name="Lysoe E."/>
            <person name="Divon H.H."/>
            <person name="Terzi V."/>
            <person name="Orru L."/>
            <person name="Lamontanara A."/>
            <person name="Kolseth A.-K."/>
            <person name="Frandsen R.J."/>
            <person name="Nielsen K."/>
            <person name="Thrane U."/>
        </authorList>
    </citation>
    <scope>NUCLEOTIDE SEQUENCE [LARGE SCALE GENOMIC DNA]</scope>
    <source>
        <strain evidence="5 6">Fl201059</strain>
    </source>
</reference>
<dbReference type="GO" id="GO:0005375">
    <property type="term" value="F:copper ion transmembrane transporter activity"/>
    <property type="evidence" value="ECO:0007669"/>
    <property type="project" value="UniProtKB-UniRule"/>
</dbReference>
<feature type="transmembrane region" description="Helical" evidence="4">
    <location>
        <begin position="40"/>
        <end position="61"/>
    </location>
</feature>
<name>A0A0M9ENE1_FUSLA</name>
<accession>A0A0M9ENE1</accession>
<comment type="similarity">
    <text evidence="4">Belongs to the copper transporter (Ctr) (TC 1.A.56) family. SLC31A subfamily.</text>
</comment>
<evidence type="ECO:0000256" key="1">
    <source>
        <dbReference type="ARBA" id="ARBA00022692"/>
    </source>
</evidence>
<keyword evidence="6" id="KW-1185">Reference proteome</keyword>
<dbReference type="PANTHER" id="PTHR12483">
    <property type="entry name" value="SOLUTE CARRIER FAMILY 31 COPPER TRANSPORTERS"/>
    <property type="match status" value="1"/>
</dbReference>
<keyword evidence="1 4" id="KW-0812">Transmembrane</keyword>
<dbReference type="InterPro" id="IPR007274">
    <property type="entry name" value="Cop_transporter"/>
</dbReference>
<protein>
    <recommendedName>
        <fullName evidence="4">Copper transport protein</fullName>
    </recommendedName>
</protein>
<evidence type="ECO:0000256" key="2">
    <source>
        <dbReference type="ARBA" id="ARBA00022989"/>
    </source>
</evidence>
<dbReference type="GO" id="GO:0016020">
    <property type="term" value="C:membrane"/>
    <property type="evidence" value="ECO:0007669"/>
    <property type="project" value="UniProtKB-SubCell"/>
</dbReference>